<evidence type="ECO:0000256" key="1">
    <source>
        <dbReference type="SAM" id="Phobius"/>
    </source>
</evidence>
<sequence>MAILLPATFGSTPVAGIIMLAGIYYGAMYGGTITSVLVNIPGEAASCITCLDGYQMARRGRAGPALGISAFGSFIGGTFSIIALTFTVFILSEVALMFGPPEYFGLMCMGLTIIVYLVKGSLMKAIMMALVGLFLGCVGTDVITGTLRFTLGLPELYDGVGIAPVAMGLFGVSEVLRNIEKTELQSITVPTKVKNILPNREDWKKSAGPIGRGSVLGFLLGILPGGGAILSSFVSYSLEKRLSKHPERFGRGAIEGVAGPETANNAATGGAFIPLLALGIPPNVIMALLLGAFLVHGITPGPLLMKQHPDVFFGTIASMYVGNGLLLILNIPLIGLWIKVLKIPPRILYPLIFLFTLIGVYSVRNMVFDIYIMLFFGVVGYVLKKYEYEEAPILLGFILGPILEQAFRQSLVMSYGDLTIFITRPIAATTIALSIALLGSTLFGIFKNARRQVVEKLDDE</sequence>
<gene>
    <name evidence="3" type="ORF">FAK_39690</name>
</gene>
<feature type="transmembrane region" description="Helical" evidence="1">
    <location>
        <begin position="311"/>
        <end position="335"/>
    </location>
</feature>
<feature type="transmembrane region" description="Helical" evidence="1">
    <location>
        <begin position="215"/>
        <end position="238"/>
    </location>
</feature>
<dbReference type="EMBL" id="AP028679">
    <property type="protein sequence ID" value="BEQ16903.1"/>
    <property type="molecule type" value="Genomic_DNA"/>
</dbReference>
<keyword evidence="1" id="KW-1133">Transmembrane helix</keyword>
<feature type="transmembrane region" description="Helical" evidence="1">
    <location>
        <begin position="7"/>
        <end position="27"/>
    </location>
</feature>
<keyword evidence="4" id="KW-1185">Reference proteome</keyword>
<feature type="transmembrane region" description="Helical" evidence="1">
    <location>
        <begin position="347"/>
        <end position="364"/>
    </location>
</feature>
<protein>
    <recommendedName>
        <fullName evidence="2">DUF112 domain-containing protein</fullName>
    </recommendedName>
</protein>
<dbReference type="KEGG" id="dmp:FAK_39690"/>
<feature type="transmembrane region" description="Helical" evidence="1">
    <location>
        <begin position="103"/>
        <end position="118"/>
    </location>
</feature>
<proteinExistence type="predicted"/>
<feature type="transmembrane region" description="Helical" evidence="1">
    <location>
        <begin position="426"/>
        <end position="446"/>
    </location>
</feature>
<dbReference type="PANTHER" id="PTHR35342:SF5">
    <property type="entry name" value="TRICARBOXYLIC TRANSPORT PROTEIN"/>
    <property type="match status" value="1"/>
</dbReference>
<dbReference type="Proteomes" id="UP001366166">
    <property type="component" value="Chromosome"/>
</dbReference>
<keyword evidence="1" id="KW-0812">Transmembrane</keyword>
<dbReference type="AlphaFoldDB" id="A0AAU9F351"/>
<feature type="domain" description="DUF112" evidence="2">
    <location>
        <begin position="1"/>
        <end position="395"/>
    </location>
</feature>
<reference evidence="4" key="1">
    <citation type="journal article" date="2023" name="Arch. Microbiol.">
        <title>Desulfoferula mesophilus gen. nov. sp. nov., a mesophilic sulfate-reducing bacterium isolated from a brackish lake sediment.</title>
        <authorList>
            <person name="Watanabe T."/>
            <person name="Yabe T."/>
            <person name="Tsuji J.M."/>
            <person name="Fukui M."/>
        </authorList>
    </citation>
    <scope>NUCLEOTIDE SEQUENCE [LARGE SCALE GENOMIC DNA]</scope>
    <source>
        <strain evidence="4">12FAK</strain>
    </source>
</reference>
<evidence type="ECO:0000259" key="2">
    <source>
        <dbReference type="Pfam" id="PF01970"/>
    </source>
</evidence>
<accession>A0AAU9F351</accession>
<dbReference type="InterPro" id="IPR002823">
    <property type="entry name" value="DUF112_TM"/>
</dbReference>
<name>A0AAU9F351_9BACT</name>
<dbReference type="Pfam" id="PF01970">
    <property type="entry name" value="TctA"/>
    <property type="match status" value="1"/>
</dbReference>
<evidence type="ECO:0000313" key="4">
    <source>
        <dbReference type="Proteomes" id="UP001366166"/>
    </source>
</evidence>
<evidence type="ECO:0000313" key="3">
    <source>
        <dbReference type="EMBL" id="BEQ16903.1"/>
    </source>
</evidence>
<keyword evidence="1" id="KW-0472">Membrane</keyword>
<feature type="transmembrane region" description="Helical" evidence="1">
    <location>
        <begin position="275"/>
        <end position="299"/>
    </location>
</feature>
<feature type="transmembrane region" description="Helical" evidence="1">
    <location>
        <begin position="125"/>
        <end position="147"/>
    </location>
</feature>
<organism evidence="3 4">
    <name type="scientific">Desulfoferula mesophila</name>
    <dbReference type="NCBI Taxonomy" id="3058419"/>
    <lineage>
        <taxon>Bacteria</taxon>
        <taxon>Pseudomonadati</taxon>
        <taxon>Thermodesulfobacteriota</taxon>
        <taxon>Desulfarculia</taxon>
        <taxon>Desulfarculales</taxon>
        <taxon>Desulfarculaceae</taxon>
        <taxon>Desulfoferula</taxon>
    </lineage>
</organism>
<feature type="transmembrane region" description="Helical" evidence="1">
    <location>
        <begin position="66"/>
        <end position="91"/>
    </location>
</feature>
<dbReference type="PANTHER" id="PTHR35342">
    <property type="entry name" value="TRICARBOXYLIC TRANSPORT PROTEIN"/>
    <property type="match status" value="1"/>
</dbReference>